<sequence length="402" mass="46534">MNDLKNMLSQAANAKSEPILEQPLKTQEKMKYTNKGKEKTFDDYQKNDRRYKNEKTSFSKDRYNTNDKSFKYDKFSKNDKYGHGQRGKNDKYSKNNHSRDRERLTFLETGNDRDKDAAKRIISEALKSNRKGLVQLIKPNSPVEILPVIKAFKGLILKEKGLLIVGHKNIKEEDENKYGLEVGDKMLILKVTDREQVIKQYGDYLSELVVEKLKLSNSGILEKQKRGKKDDNKGELKIVQIGWNISLSDLKGQKKFEIENHLKKGDDIEIVIDEKDILDKENASQYVSSGNESSADKLEIYANRRKQLSDVEITMRNKMLNIINETLRSIENLSEANIGATKGYIESRILIKVKGIKRKEGEEKLKKKELKALEKKQRAEKIAQRRAEKEKLLAEQVQEIRV</sequence>
<keyword evidence="4" id="KW-0809">Transit peptide</keyword>
<evidence type="ECO:0000256" key="6">
    <source>
        <dbReference type="SAM" id="Coils"/>
    </source>
</evidence>
<proteinExistence type="inferred from homology"/>
<evidence type="ECO:0000256" key="7">
    <source>
        <dbReference type="SAM" id="MobiDB-lite"/>
    </source>
</evidence>
<dbReference type="Proteomes" id="UP000307173">
    <property type="component" value="Unassembled WGS sequence"/>
</dbReference>
<comment type="subcellular location">
    <subcellularLocation>
        <location evidence="1">Mitochondrion</location>
    </subcellularLocation>
</comment>
<evidence type="ECO:0000256" key="2">
    <source>
        <dbReference type="ARBA" id="ARBA00008476"/>
    </source>
</evidence>
<feature type="region of interest" description="Disordered" evidence="7">
    <location>
        <begin position="1"/>
        <end position="102"/>
    </location>
</feature>
<keyword evidence="9" id="KW-1185">Reference proteome</keyword>
<evidence type="ECO:0000256" key="3">
    <source>
        <dbReference type="ARBA" id="ARBA00013994"/>
    </source>
</evidence>
<name>A0A4V4NG06_9ASCO</name>
<evidence type="ECO:0000256" key="4">
    <source>
        <dbReference type="ARBA" id="ARBA00022946"/>
    </source>
</evidence>
<evidence type="ECO:0000313" key="8">
    <source>
        <dbReference type="EMBL" id="TID30110.1"/>
    </source>
</evidence>
<evidence type="ECO:0000313" key="9">
    <source>
        <dbReference type="Proteomes" id="UP000307173"/>
    </source>
</evidence>
<dbReference type="GO" id="GO:0005739">
    <property type="term" value="C:mitochondrion"/>
    <property type="evidence" value="ECO:0007669"/>
    <property type="project" value="UniProtKB-SubCell"/>
</dbReference>
<dbReference type="InterPro" id="IPR029427">
    <property type="entry name" value="AIM23"/>
</dbReference>
<organism evidence="8 9">
    <name type="scientific">Pichia inconspicua</name>
    <dbReference type="NCBI Taxonomy" id="52247"/>
    <lineage>
        <taxon>Eukaryota</taxon>
        <taxon>Fungi</taxon>
        <taxon>Dikarya</taxon>
        <taxon>Ascomycota</taxon>
        <taxon>Saccharomycotina</taxon>
        <taxon>Pichiomycetes</taxon>
        <taxon>Pichiales</taxon>
        <taxon>Pichiaceae</taxon>
        <taxon>Pichia</taxon>
    </lineage>
</organism>
<dbReference type="EMBL" id="SELW01000193">
    <property type="protein sequence ID" value="TID30110.1"/>
    <property type="molecule type" value="Genomic_DNA"/>
</dbReference>
<dbReference type="OrthoDB" id="3996489at2759"/>
<feature type="coiled-coil region" evidence="6">
    <location>
        <begin position="356"/>
        <end position="399"/>
    </location>
</feature>
<dbReference type="AlphaFoldDB" id="A0A4V4NG06"/>
<comment type="caution">
    <text evidence="8">The sequence shown here is derived from an EMBL/GenBank/DDBJ whole genome shotgun (WGS) entry which is preliminary data.</text>
</comment>
<dbReference type="Pfam" id="PF14877">
    <property type="entry name" value="mIF3"/>
    <property type="match status" value="1"/>
</dbReference>
<reference evidence="8 9" key="1">
    <citation type="journal article" date="2019" name="Front. Genet.">
        <title>Whole-Genome Sequencing of the Opportunistic Yeast Pathogen Candida inconspicua Uncovers Its Hybrid Origin.</title>
        <authorList>
            <person name="Mixao V."/>
            <person name="Hansen A.P."/>
            <person name="Saus E."/>
            <person name="Boekhout T."/>
            <person name="Lass-Florl C."/>
            <person name="Gabaldon T."/>
        </authorList>
    </citation>
    <scope>NUCLEOTIDE SEQUENCE [LARGE SCALE GENOMIC DNA]</scope>
    <source>
        <strain evidence="8 9">CBS 180</strain>
    </source>
</reference>
<comment type="similarity">
    <text evidence="2">Belongs to the AIM23 family.</text>
</comment>
<accession>A0A4V4NG06</accession>
<gene>
    <name evidence="8" type="ORF">CANINC_001272</name>
</gene>
<feature type="compositionally biased region" description="Basic and acidic residues" evidence="7">
    <location>
        <begin position="26"/>
        <end position="102"/>
    </location>
</feature>
<keyword evidence="5" id="KW-0496">Mitochondrion</keyword>
<protein>
    <recommendedName>
        <fullName evidence="3">Altered inheritance of mitochondria protein 23, mitochondrial</fullName>
    </recommendedName>
</protein>
<evidence type="ECO:0000256" key="5">
    <source>
        <dbReference type="ARBA" id="ARBA00023128"/>
    </source>
</evidence>
<evidence type="ECO:0000256" key="1">
    <source>
        <dbReference type="ARBA" id="ARBA00004173"/>
    </source>
</evidence>
<keyword evidence="6" id="KW-0175">Coiled coil</keyword>